<keyword evidence="4" id="KW-0862">Zinc</keyword>
<reference evidence="11" key="1">
    <citation type="submission" date="2015-07" db="EMBL/GenBank/DDBJ databases">
        <title>Transcriptome Assembly of Anthurium amnicola.</title>
        <authorList>
            <person name="Suzuki J."/>
        </authorList>
    </citation>
    <scope>NUCLEOTIDE SEQUENCE</scope>
</reference>
<dbReference type="EMBL" id="GDJX01007636">
    <property type="protein sequence ID" value="JAT60300.1"/>
    <property type="molecule type" value="Transcribed_RNA"/>
</dbReference>
<feature type="compositionally biased region" description="Low complexity" evidence="8">
    <location>
        <begin position="172"/>
        <end position="181"/>
    </location>
</feature>
<accession>A0A1D1Z074</accession>
<feature type="compositionally biased region" description="Acidic residues" evidence="8">
    <location>
        <begin position="326"/>
        <end position="336"/>
    </location>
</feature>
<dbReference type="PRINTS" id="PR01544">
    <property type="entry name" value="ARATH130DUF"/>
</dbReference>
<sequence length="1202" mass="133433">MKRPRSYGEDMDEEFPGEKSVFKDWGRRDPDPDRPPAHRRFYPKAETGGRKGPSSSSYDRPLDDDREPLSRSLSRKRFDHELEGFDRRKFGGGGFERYREEEERPPAQAASPRVPYGGDRIHRSDRFSLPSRRDYPKGFRSERERPRREGSSVSSWRRLSGGKDAADEEGKAAAAAAAAAASLDPVAGGGHRLSSEDRGKTKPKDSSSGDQPTDAEIQKNTQDIKMGNCSGSEMEEGELEPDPEPEPHPTADVKPVPASEDSRETETEFPIGFGESSESGRKSSNEKLMSDEDDASGGKEEGMVTAPDPGRGTDEAPCHENHPVNQEDENDQPEEQEYGKATTNATDGDRGPVEEAANAGLESPGHKQEGSGKEQFAEEEGKDVPPLSVPLPLEERLEEKENEEKDLYLELQVEVEHKEERCIDLEMEPKEAKGFDLETEAEVPMALFGPSKEAVAGNGNTDLTLKLVASHSDKDKGKSLAVSLSNEANSVDEEDAMEGPSSRGFELIFPSDITRFEKGSRGGIVVGKHKEAKLSLEPLDLSLSLPGVAVGHSSEDLKARPDLPHTSQDPRPRPTSPPPRSIQSLPSSFFTNSDGFTASISFSGSQQFVHNPSCSLTQNSMENYEHSVGSHPIFQGIDLATNGTIWQGQPSNESKCKGAAVPFYQRSLLNGKLAQHSSHAVNGLLPQSGLPRQLSPTNSHGSRDTRSEHSKKVLKRERSSTSLFRSEQQEADRIAFNGGVIERVVTKIVSEPLQMVSRMIQEMTEQSVAYLRDSISEMVVNRDKFGHLCALQEMLQKRSDLTLETLSKCHLVVLEMLVTLKTGLPDFLRRANNIPPPDLAEIFVNLKCRNLACRSILPVDGCDCKVCAQKNGFCSACMCLVCSKFDLASNTCSWVGCDVCLHWCHTDCALRDSYIRNGLSVTGAQGNTEIQFHCVACGHPSEMFGFVKEVFKTCAKDWKVEILAKELEYVRRIFCASEDSRGKRLRDVADQLLMKLQNKLSPSEVTMHILGFLAETDSNFSSGPSSFPQKDIYEKNAEVSNKLVGSSKETLWHPDASVEKSPRLENASSILPSLDGGRRRSGDVELQRSLEKQQVVDELDSVVKFKQAEAKMYQARADDARREAEDLKRIAVAKKEKIEEVYVNRIAKVRLGEVEEKRKQKFEELQALEQAHHEYFNMKIRMEADIKNLLLKMEATKRNFNT</sequence>
<dbReference type="InterPro" id="IPR032535">
    <property type="entry name" value="Oberon_CC"/>
</dbReference>
<dbReference type="GO" id="GO:0010492">
    <property type="term" value="P:maintenance of shoot apical meristem identity"/>
    <property type="evidence" value="ECO:0007669"/>
    <property type="project" value="TreeGrafter"/>
</dbReference>
<dbReference type="Pfam" id="PF07227">
    <property type="entry name" value="PHD_Oberon"/>
    <property type="match status" value="1"/>
</dbReference>
<evidence type="ECO:0000256" key="3">
    <source>
        <dbReference type="ARBA" id="ARBA00022771"/>
    </source>
</evidence>
<protein>
    <submittedName>
        <fullName evidence="11">Protein OBERON 4</fullName>
    </submittedName>
</protein>
<feature type="coiled-coil region" evidence="7">
    <location>
        <begin position="394"/>
        <end position="428"/>
    </location>
</feature>
<dbReference type="PANTHER" id="PTHR21736">
    <property type="entry name" value="VERNALIZATION-INSENSITIVE PROTEIN 3"/>
    <property type="match status" value="1"/>
</dbReference>
<feature type="compositionally biased region" description="Basic and acidic residues" evidence="8">
    <location>
        <begin position="1076"/>
        <end position="1086"/>
    </location>
</feature>
<dbReference type="GO" id="GO:0008270">
    <property type="term" value="F:zinc ion binding"/>
    <property type="evidence" value="ECO:0007669"/>
    <property type="project" value="UniProtKB-KW"/>
</dbReference>
<feature type="compositionally biased region" description="Basic and acidic residues" evidence="8">
    <location>
        <begin position="553"/>
        <end position="572"/>
    </location>
</feature>
<feature type="region of interest" description="Disordered" evidence="8">
    <location>
        <begin position="472"/>
        <end position="503"/>
    </location>
</feature>
<evidence type="ECO:0000256" key="1">
    <source>
        <dbReference type="ARBA" id="ARBA00004123"/>
    </source>
</evidence>
<evidence type="ECO:0000256" key="5">
    <source>
        <dbReference type="ARBA" id="ARBA00023054"/>
    </source>
</evidence>
<keyword evidence="5 7" id="KW-0175">Coiled coil</keyword>
<feature type="region of interest" description="Disordered" evidence="8">
    <location>
        <begin position="552"/>
        <end position="588"/>
    </location>
</feature>
<feature type="compositionally biased region" description="Basic and acidic residues" evidence="8">
    <location>
        <begin position="701"/>
        <end position="719"/>
    </location>
</feature>
<evidence type="ECO:0000256" key="4">
    <source>
        <dbReference type="ARBA" id="ARBA00022833"/>
    </source>
</evidence>
<feature type="compositionally biased region" description="Basic and acidic residues" evidence="8">
    <location>
        <begin position="1054"/>
        <end position="1063"/>
    </location>
</feature>
<dbReference type="PANTHER" id="PTHR21736:SF20">
    <property type="entry name" value="PROTEIN OBERON 4"/>
    <property type="match status" value="1"/>
</dbReference>
<feature type="domain" description="Oberon-like PHD finger" evidence="9">
    <location>
        <begin position="848"/>
        <end position="971"/>
    </location>
</feature>
<feature type="region of interest" description="Disordered" evidence="8">
    <location>
        <begin position="1054"/>
        <end position="1086"/>
    </location>
</feature>
<dbReference type="GO" id="GO:0010078">
    <property type="term" value="P:maintenance of root meristem identity"/>
    <property type="evidence" value="ECO:0007669"/>
    <property type="project" value="TreeGrafter"/>
</dbReference>
<dbReference type="GO" id="GO:0010071">
    <property type="term" value="P:root meristem specification"/>
    <property type="evidence" value="ECO:0007669"/>
    <property type="project" value="TreeGrafter"/>
</dbReference>
<name>A0A1D1Z074_9ARAE</name>
<feature type="compositionally biased region" description="Basic and acidic residues" evidence="8">
    <location>
        <begin position="278"/>
        <end position="302"/>
    </location>
</feature>
<proteinExistence type="predicted"/>
<feature type="compositionally biased region" description="Basic and acidic residues" evidence="8">
    <location>
        <begin position="311"/>
        <end position="322"/>
    </location>
</feature>
<feature type="compositionally biased region" description="Basic and acidic residues" evidence="8">
    <location>
        <begin position="364"/>
        <end position="376"/>
    </location>
</feature>
<feature type="domain" description="Oberon coiled-coil region" evidence="10">
    <location>
        <begin position="1085"/>
        <end position="1190"/>
    </location>
</feature>
<dbReference type="InterPro" id="IPR004082">
    <property type="entry name" value="OBERON"/>
</dbReference>
<evidence type="ECO:0000256" key="7">
    <source>
        <dbReference type="SAM" id="Coils"/>
    </source>
</evidence>
<dbReference type="InterPro" id="IPR047578">
    <property type="entry name" value="OBE1-like_PHD"/>
</dbReference>
<feature type="compositionally biased region" description="Basic and acidic residues" evidence="8">
    <location>
        <begin position="119"/>
        <end position="150"/>
    </location>
</feature>
<dbReference type="AlphaFoldDB" id="A0A1D1Z074"/>
<feature type="compositionally biased region" description="Basic and acidic residues" evidence="8">
    <location>
        <begin position="193"/>
        <end position="207"/>
    </location>
</feature>
<keyword evidence="2" id="KW-0479">Metal-binding</keyword>
<dbReference type="Pfam" id="PF16312">
    <property type="entry name" value="Oberon_cc"/>
    <property type="match status" value="1"/>
</dbReference>
<dbReference type="CDD" id="cd15612">
    <property type="entry name" value="PHD_OBE1_like"/>
    <property type="match status" value="1"/>
</dbReference>
<feature type="compositionally biased region" description="Basic and acidic residues" evidence="8">
    <location>
        <begin position="96"/>
        <end position="105"/>
    </location>
</feature>
<keyword evidence="3" id="KW-0863">Zinc-finger</keyword>
<dbReference type="GO" id="GO:0005634">
    <property type="term" value="C:nucleus"/>
    <property type="evidence" value="ECO:0007669"/>
    <property type="project" value="UniProtKB-SubCell"/>
</dbReference>
<feature type="region of interest" description="Disordered" evidence="8">
    <location>
        <begin position="682"/>
        <end position="726"/>
    </location>
</feature>
<organism evidence="11">
    <name type="scientific">Anthurium amnicola</name>
    <dbReference type="NCBI Taxonomy" id="1678845"/>
    <lineage>
        <taxon>Eukaryota</taxon>
        <taxon>Viridiplantae</taxon>
        <taxon>Streptophyta</taxon>
        <taxon>Embryophyta</taxon>
        <taxon>Tracheophyta</taxon>
        <taxon>Spermatophyta</taxon>
        <taxon>Magnoliopsida</taxon>
        <taxon>Liliopsida</taxon>
        <taxon>Araceae</taxon>
        <taxon>Pothoideae</taxon>
        <taxon>Potheae</taxon>
        <taxon>Anthurium</taxon>
    </lineage>
</organism>
<dbReference type="InterPro" id="IPR032881">
    <property type="entry name" value="Oberon-like_PHD"/>
</dbReference>
<evidence type="ECO:0000256" key="8">
    <source>
        <dbReference type="SAM" id="MobiDB-lite"/>
    </source>
</evidence>
<feature type="compositionally biased region" description="Basic and acidic residues" evidence="8">
    <location>
        <begin position="60"/>
        <end position="69"/>
    </location>
</feature>
<feature type="coiled-coil region" evidence="7">
    <location>
        <begin position="1103"/>
        <end position="1199"/>
    </location>
</feature>
<evidence type="ECO:0000259" key="10">
    <source>
        <dbReference type="Pfam" id="PF16312"/>
    </source>
</evidence>
<evidence type="ECO:0000259" key="9">
    <source>
        <dbReference type="Pfam" id="PF07227"/>
    </source>
</evidence>
<evidence type="ECO:0000256" key="2">
    <source>
        <dbReference type="ARBA" id="ARBA00022723"/>
    </source>
</evidence>
<dbReference type="GO" id="GO:0010468">
    <property type="term" value="P:regulation of gene expression"/>
    <property type="evidence" value="ECO:0007669"/>
    <property type="project" value="TreeGrafter"/>
</dbReference>
<feature type="compositionally biased region" description="Basic and acidic residues" evidence="8">
    <location>
        <begin position="16"/>
        <end position="36"/>
    </location>
</feature>
<evidence type="ECO:0000313" key="11">
    <source>
        <dbReference type="EMBL" id="JAT60300.1"/>
    </source>
</evidence>
<feature type="compositionally biased region" description="Acidic residues" evidence="8">
    <location>
        <begin position="233"/>
        <end position="244"/>
    </location>
</feature>
<feature type="region of interest" description="Disordered" evidence="8">
    <location>
        <begin position="1"/>
        <end position="393"/>
    </location>
</feature>
<comment type="subcellular location">
    <subcellularLocation>
        <location evidence="1">Nucleus</location>
    </subcellularLocation>
</comment>
<gene>
    <name evidence="11" type="primary">OBE4_5</name>
    <name evidence="11" type="ORF">g.51855</name>
</gene>
<feature type="compositionally biased region" description="Basic and acidic residues" evidence="8">
    <location>
        <begin position="76"/>
        <end position="89"/>
    </location>
</feature>
<keyword evidence="6" id="KW-0539">Nucleus</keyword>
<evidence type="ECO:0000256" key="6">
    <source>
        <dbReference type="ARBA" id="ARBA00023242"/>
    </source>
</evidence>